<proteinExistence type="predicted"/>
<feature type="compositionally biased region" description="Polar residues" evidence="1">
    <location>
        <begin position="142"/>
        <end position="154"/>
    </location>
</feature>
<dbReference type="Proteomes" id="UP000807469">
    <property type="component" value="Unassembled WGS sequence"/>
</dbReference>
<feature type="compositionally biased region" description="Acidic residues" evidence="1">
    <location>
        <begin position="222"/>
        <end position="233"/>
    </location>
</feature>
<keyword evidence="3" id="KW-1185">Reference proteome</keyword>
<evidence type="ECO:0000256" key="1">
    <source>
        <dbReference type="SAM" id="MobiDB-lite"/>
    </source>
</evidence>
<feature type="compositionally biased region" description="Low complexity" evidence="1">
    <location>
        <begin position="234"/>
        <end position="254"/>
    </location>
</feature>
<evidence type="ECO:0000313" key="3">
    <source>
        <dbReference type="Proteomes" id="UP000807469"/>
    </source>
</evidence>
<evidence type="ECO:0000313" key="2">
    <source>
        <dbReference type="EMBL" id="KAF9480750.1"/>
    </source>
</evidence>
<feature type="compositionally biased region" description="Basic and acidic residues" evidence="1">
    <location>
        <begin position="341"/>
        <end position="351"/>
    </location>
</feature>
<protein>
    <submittedName>
        <fullName evidence="2">Uncharacterized protein</fullName>
    </submittedName>
</protein>
<accession>A0A9P5Z5T0</accession>
<feature type="compositionally biased region" description="Polar residues" evidence="1">
    <location>
        <begin position="22"/>
        <end position="39"/>
    </location>
</feature>
<dbReference type="OrthoDB" id="2162994at2759"/>
<sequence>MVYQTHVFAPVVTGAPTKKTKFPNTSASTPNLDTPSTTGTAQPVSAAATAPAVPFASVNAQGQRICRQCGMVGRYKDGKCVEKWGPGPMGPGTVCDRFAIFCRCRKKMKRVERRGTLDQQQHQLASAVVVQAQQHQPIPRSGSHSQLPLSQGSDRSIHRSDTLLTNQSPHGGGSFRDESSIQTSSGSSHARGPAVMLGAMPSPTPATKRQQPPPPSIAALRDDDDEDDDDNDGPDIPTSNIGRGGSTSRSGSRNGRVRPLDGGANGGSKRSLLGVSRTAHSISPRDTDADGDADGDAEADAEILGAVDAADLDGDGEGDADAEAELLEAVDAAEANSSSSHGDRTWKDEPM</sequence>
<name>A0A9P5Z5T0_9AGAR</name>
<reference evidence="2" key="1">
    <citation type="submission" date="2020-11" db="EMBL/GenBank/DDBJ databases">
        <authorList>
            <consortium name="DOE Joint Genome Institute"/>
            <person name="Ahrendt S."/>
            <person name="Riley R."/>
            <person name="Andreopoulos W."/>
            <person name="Labutti K."/>
            <person name="Pangilinan J."/>
            <person name="Ruiz-Duenas F.J."/>
            <person name="Barrasa J.M."/>
            <person name="Sanchez-Garcia M."/>
            <person name="Camarero S."/>
            <person name="Miyauchi S."/>
            <person name="Serrano A."/>
            <person name="Linde D."/>
            <person name="Babiker R."/>
            <person name="Drula E."/>
            <person name="Ayuso-Fernandez I."/>
            <person name="Pacheco R."/>
            <person name="Padilla G."/>
            <person name="Ferreira P."/>
            <person name="Barriuso J."/>
            <person name="Kellner H."/>
            <person name="Castanera R."/>
            <person name="Alfaro M."/>
            <person name="Ramirez L."/>
            <person name="Pisabarro A.G."/>
            <person name="Kuo A."/>
            <person name="Tritt A."/>
            <person name="Lipzen A."/>
            <person name="He G."/>
            <person name="Yan M."/>
            <person name="Ng V."/>
            <person name="Cullen D."/>
            <person name="Martin F."/>
            <person name="Rosso M.-N."/>
            <person name="Henrissat B."/>
            <person name="Hibbett D."/>
            <person name="Martinez A.T."/>
            <person name="Grigoriev I.V."/>
        </authorList>
    </citation>
    <scope>NUCLEOTIDE SEQUENCE</scope>
    <source>
        <strain evidence="2">CIRM-BRFM 674</strain>
    </source>
</reference>
<gene>
    <name evidence="2" type="ORF">BDN70DRAFT_594437</name>
</gene>
<feature type="region of interest" description="Disordered" evidence="1">
    <location>
        <begin position="128"/>
        <end position="297"/>
    </location>
</feature>
<dbReference type="AlphaFoldDB" id="A0A9P5Z5T0"/>
<dbReference type="EMBL" id="MU155189">
    <property type="protein sequence ID" value="KAF9480750.1"/>
    <property type="molecule type" value="Genomic_DNA"/>
</dbReference>
<feature type="region of interest" description="Disordered" evidence="1">
    <location>
        <begin position="330"/>
        <end position="351"/>
    </location>
</feature>
<organism evidence="2 3">
    <name type="scientific">Pholiota conissans</name>
    <dbReference type="NCBI Taxonomy" id="109636"/>
    <lineage>
        <taxon>Eukaryota</taxon>
        <taxon>Fungi</taxon>
        <taxon>Dikarya</taxon>
        <taxon>Basidiomycota</taxon>
        <taxon>Agaricomycotina</taxon>
        <taxon>Agaricomycetes</taxon>
        <taxon>Agaricomycetidae</taxon>
        <taxon>Agaricales</taxon>
        <taxon>Agaricineae</taxon>
        <taxon>Strophariaceae</taxon>
        <taxon>Pholiota</taxon>
    </lineage>
</organism>
<comment type="caution">
    <text evidence="2">The sequence shown here is derived from an EMBL/GenBank/DDBJ whole genome shotgun (WGS) entry which is preliminary data.</text>
</comment>
<feature type="region of interest" description="Disordered" evidence="1">
    <location>
        <begin position="18"/>
        <end position="42"/>
    </location>
</feature>